<dbReference type="InterPro" id="IPR056737">
    <property type="entry name" value="Beta-prop_ATRN-MKLN-like"/>
</dbReference>
<dbReference type="SMART" id="SM00612">
    <property type="entry name" value="Kelch"/>
    <property type="match status" value="3"/>
</dbReference>
<reference evidence="4" key="1">
    <citation type="submission" date="2018-05" db="EMBL/GenBank/DDBJ databases">
        <authorList>
            <person name="Lanie J.A."/>
            <person name="Ng W.-L."/>
            <person name="Kazmierczak K.M."/>
            <person name="Andrzejewski T.M."/>
            <person name="Davidsen T.M."/>
            <person name="Wayne K.J."/>
            <person name="Tettelin H."/>
            <person name="Glass J.I."/>
            <person name="Rusch D."/>
            <person name="Podicherti R."/>
            <person name="Tsui H.-C.T."/>
            <person name="Winkler M.E."/>
        </authorList>
    </citation>
    <scope>NUCLEOTIDE SEQUENCE</scope>
</reference>
<keyword evidence="2" id="KW-0677">Repeat</keyword>
<dbReference type="InterPro" id="IPR006652">
    <property type="entry name" value="Kelch_1"/>
</dbReference>
<dbReference type="PANTHER" id="PTHR46773:SF5">
    <property type="entry name" value="OS04G0487100 PROTEIN"/>
    <property type="match status" value="1"/>
</dbReference>
<dbReference type="SUPFAM" id="SSF117281">
    <property type="entry name" value="Kelch motif"/>
    <property type="match status" value="2"/>
</dbReference>
<evidence type="ECO:0000259" key="3">
    <source>
        <dbReference type="Pfam" id="PF24981"/>
    </source>
</evidence>
<dbReference type="AlphaFoldDB" id="A0A381WC91"/>
<accession>A0A381WC91</accession>
<evidence type="ECO:0000256" key="1">
    <source>
        <dbReference type="ARBA" id="ARBA00022441"/>
    </source>
</evidence>
<feature type="non-terminal residue" evidence="4">
    <location>
        <position position="301"/>
    </location>
</feature>
<keyword evidence="1" id="KW-0880">Kelch repeat</keyword>
<dbReference type="Gene3D" id="2.120.10.80">
    <property type="entry name" value="Kelch-type beta propeller"/>
    <property type="match status" value="2"/>
</dbReference>
<protein>
    <recommendedName>
        <fullName evidence="3">Attractin/MKLN-like beta-propeller domain-containing protein</fullName>
    </recommendedName>
</protein>
<dbReference type="EMBL" id="UINC01011336">
    <property type="protein sequence ID" value="SVA50084.1"/>
    <property type="molecule type" value="Genomic_DNA"/>
</dbReference>
<name>A0A381WC91_9ZZZZ</name>
<organism evidence="4">
    <name type="scientific">marine metagenome</name>
    <dbReference type="NCBI Taxonomy" id="408172"/>
    <lineage>
        <taxon>unclassified sequences</taxon>
        <taxon>metagenomes</taxon>
        <taxon>ecological metagenomes</taxon>
    </lineage>
</organism>
<proteinExistence type="predicted"/>
<gene>
    <name evidence="4" type="ORF">METZ01_LOCUS102938</name>
</gene>
<sequence length="301" mass="32760">VALVATVILAVGLLGPRTAGAQDDWEKLPDMPVEKWEAGTVVLDDKLYFFGGYTEGVRSSKLSHVYDPKENSWSQIQDLPSAITHMNMVLDGRTVWFAGGYKDGYKGHTIAEVWNYDIDGDRYTAAPLLPDTRGGGGLALVGRKLHYMGGVKADRDTDASDHWVLDLDEWARGNAQWTTVAPMPQPRNQFSCVTFDGKIYAIGGQFHHDSEQLDQARVDIYDPNTDTWTAGPPLPKGHSHAEGGTFVHGGRIYMAGGHTTKPGETKQVDGDILALSLGEQWEVVGTLPMPLSSPAAAIIND</sequence>
<evidence type="ECO:0000313" key="4">
    <source>
        <dbReference type="EMBL" id="SVA50084.1"/>
    </source>
</evidence>
<dbReference type="InterPro" id="IPR015915">
    <property type="entry name" value="Kelch-typ_b-propeller"/>
</dbReference>
<evidence type="ECO:0000256" key="2">
    <source>
        <dbReference type="ARBA" id="ARBA00022737"/>
    </source>
</evidence>
<dbReference type="PANTHER" id="PTHR46773">
    <property type="match status" value="1"/>
</dbReference>
<feature type="domain" description="Attractin/MKLN-like beta-propeller" evidence="3">
    <location>
        <begin position="30"/>
        <end position="259"/>
    </location>
</feature>
<feature type="non-terminal residue" evidence="4">
    <location>
        <position position="1"/>
    </location>
</feature>
<dbReference type="InterPro" id="IPR053256">
    <property type="entry name" value="Kelch_repeat-containing"/>
</dbReference>
<dbReference type="Pfam" id="PF24981">
    <property type="entry name" value="Beta-prop_ATRN-LZTR1"/>
    <property type="match status" value="1"/>
</dbReference>